<name>A0A6H3F7H3_9BACT</name>
<dbReference type="AlphaFoldDB" id="A0A6H3F7H3"/>
<gene>
    <name evidence="2" type="ORF">EB812_08760</name>
</gene>
<dbReference type="PANTHER" id="PTHR22916:SF3">
    <property type="entry name" value="UDP-GLCNAC:BETAGAL BETA-1,3-N-ACETYLGLUCOSAMINYLTRANSFERASE-LIKE PROTEIN 1"/>
    <property type="match status" value="1"/>
</dbReference>
<evidence type="ECO:0000259" key="1">
    <source>
        <dbReference type="Pfam" id="PF00535"/>
    </source>
</evidence>
<comment type="caution">
    <text evidence="2">The sequence shown here is derived from an EMBL/GenBank/DDBJ whole genome shotgun (WGS) entry which is preliminary data.</text>
</comment>
<sequence>MQVAPQVSVIIAVYNAASTLRTCLGSILRQTHVDFEVLCIDDCSSDSSLNILEEYAKKDVRVRIFKSPENLGAGIARNLGMTQAKSSFIAFCDADDAFPEQALATLYASVISAQADICVANIAYMDSQLRYFKPHPPMLAAMQIGSAQTVLPDAYPPLWIPYCFPRALFRREFLQSHNIQFPNLLRGQDPVFMTHALCMAKKIMVIPDIVYLYRAPEYIKATSGRKVSDYLTHISLVIDIFNQRGWHKQAALYAYLVAHQFLSLAFFRQFGRVERKKILNFFETLFAQFDTTLDFAPYFDVKDIQRQFSAVRAGFFSFILFKLRERLR</sequence>
<protein>
    <submittedName>
        <fullName evidence="2">Glycosyltransferase family 2 protein</fullName>
    </submittedName>
</protein>
<dbReference type="GO" id="GO:0016758">
    <property type="term" value="F:hexosyltransferase activity"/>
    <property type="evidence" value="ECO:0007669"/>
    <property type="project" value="UniProtKB-ARBA"/>
</dbReference>
<dbReference type="Proteomes" id="UP000292919">
    <property type="component" value="Unassembled WGS sequence"/>
</dbReference>
<dbReference type="Gene3D" id="3.90.550.10">
    <property type="entry name" value="Spore Coat Polysaccharide Biosynthesis Protein SpsA, Chain A"/>
    <property type="match status" value="1"/>
</dbReference>
<dbReference type="Pfam" id="PF00535">
    <property type="entry name" value="Glycos_transf_2"/>
    <property type="match status" value="1"/>
</dbReference>
<dbReference type="EMBL" id="SIXC01000010">
    <property type="protein sequence ID" value="TBH79083.1"/>
    <property type="molecule type" value="Genomic_DNA"/>
</dbReference>
<accession>A0A6H3F7H3</accession>
<dbReference type="CDD" id="cd00761">
    <property type="entry name" value="Glyco_tranf_GTA_type"/>
    <property type="match status" value="1"/>
</dbReference>
<proteinExistence type="predicted"/>
<keyword evidence="2" id="KW-0808">Transferase</keyword>
<reference evidence="2 3" key="1">
    <citation type="submission" date="2018-12" db="EMBL/GenBank/DDBJ databases">
        <title>First genome draft of Desulfovibrio legallis sp. nov.</title>
        <authorList>
            <person name="Ben Dhia O."/>
            <person name="Najjari A."/>
            <person name="Ferjani R."/>
            <person name="Fhoula I."/>
            <person name="Fardeau M.-L."/>
            <person name="Boudabbous A."/>
            <person name="Ouzari H.I."/>
        </authorList>
    </citation>
    <scope>NUCLEOTIDE SEQUENCE [LARGE SCALE GENOMIC DNA]</scope>
    <source>
        <strain evidence="2 3">H1T</strain>
    </source>
</reference>
<feature type="domain" description="Glycosyltransferase 2-like" evidence="1">
    <location>
        <begin position="8"/>
        <end position="174"/>
    </location>
</feature>
<dbReference type="PANTHER" id="PTHR22916">
    <property type="entry name" value="GLYCOSYLTRANSFERASE"/>
    <property type="match status" value="1"/>
</dbReference>
<dbReference type="SUPFAM" id="SSF53448">
    <property type="entry name" value="Nucleotide-diphospho-sugar transferases"/>
    <property type="match status" value="1"/>
</dbReference>
<evidence type="ECO:0000313" key="3">
    <source>
        <dbReference type="Proteomes" id="UP000292919"/>
    </source>
</evidence>
<organism evidence="2 3">
    <name type="scientific">Desulfovibrio legallii</name>
    <dbReference type="NCBI Taxonomy" id="571438"/>
    <lineage>
        <taxon>Bacteria</taxon>
        <taxon>Pseudomonadati</taxon>
        <taxon>Thermodesulfobacteriota</taxon>
        <taxon>Desulfovibrionia</taxon>
        <taxon>Desulfovibrionales</taxon>
        <taxon>Desulfovibrionaceae</taxon>
        <taxon>Desulfovibrio</taxon>
    </lineage>
</organism>
<dbReference type="InterPro" id="IPR029044">
    <property type="entry name" value="Nucleotide-diphossugar_trans"/>
</dbReference>
<keyword evidence="3" id="KW-1185">Reference proteome</keyword>
<evidence type="ECO:0000313" key="2">
    <source>
        <dbReference type="EMBL" id="TBH79083.1"/>
    </source>
</evidence>
<dbReference type="InterPro" id="IPR001173">
    <property type="entry name" value="Glyco_trans_2-like"/>
</dbReference>